<proteinExistence type="predicted"/>
<organism evidence="1 2">
    <name type="scientific">Ilyodon furcidens</name>
    <name type="common">goldbreast splitfin</name>
    <dbReference type="NCBI Taxonomy" id="33524"/>
    <lineage>
        <taxon>Eukaryota</taxon>
        <taxon>Metazoa</taxon>
        <taxon>Chordata</taxon>
        <taxon>Craniata</taxon>
        <taxon>Vertebrata</taxon>
        <taxon>Euteleostomi</taxon>
        <taxon>Actinopterygii</taxon>
        <taxon>Neopterygii</taxon>
        <taxon>Teleostei</taxon>
        <taxon>Neoteleostei</taxon>
        <taxon>Acanthomorphata</taxon>
        <taxon>Ovalentaria</taxon>
        <taxon>Atherinomorphae</taxon>
        <taxon>Cyprinodontiformes</taxon>
        <taxon>Goodeidae</taxon>
        <taxon>Ilyodon</taxon>
    </lineage>
</organism>
<dbReference type="Proteomes" id="UP001482620">
    <property type="component" value="Unassembled WGS sequence"/>
</dbReference>
<sequence>MFFQGPSSASVILIHSFSHRLVISSFSPSSSFFCLNHAHAYACWLTTRMPMWAILHSHVYAGSLTRIHSSFSCLRGSVHSSSLHDLSFYTYANSVIILLPLQAHSPASIQYFPASVAELIHHPQRLHGLTYHSHASAVSFSSVPSQLNIIPCPPL</sequence>
<evidence type="ECO:0000313" key="1">
    <source>
        <dbReference type="EMBL" id="MEQ2223481.1"/>
    </source>
</evidence>
<accession>A0ABV0STP7</accession>
<protein>
    <submittedName>
        <fullName evidence="1">Uncharacterized protein</fullName>
    </submittedName>
</protein>
<reference evidence="1 2" key="1">
    <citation type="submission" date="2021-06" db="EMBL/GenBank/DDBJ databases">
        <authorList>
            <person name="Palmer J.M."/>
        </authorList>
    </citation>
    <scope>NUCLEOTIDE SEQUENCE [LARGE SCALE GENOMIC DNA]</scope>
    <source>
        <strain evidence="2">if_2019</strain>
        <tissue evidence="1">Muscle</tissue>
    </source>
</reference>
<gene>
    <name evidence="1" type="ORF">ILYODFUR_037189</name>
</gene>
<name>A0ABV0STP7_9TELE</name>
<evidence type="ECO:0000313" key="2">
    <source>
        <dbReference type="Proteomes" id="UP001482620"/>
    </source>
</evidence>
<comment type="caution">
    <text evidence="1">The sequence shown here is derived from an EMBL/GenBank/DDBJ whole genome shotgun (WGS) entry which is preliminary data.</text>
</comment>
<dbReference type="EMBL" id="JAHRIQ010008026">
    <property type="protein sequence ID" value="MEQ2223481.1"/>
    <property type="molecule type" value="Genomic_DNA"/>
</dbReference>
<keyword evidence="2" id="KW-1185">Reference proteome</keyword>